<evidence type="ECO:0000313" key="1">
    <source>
        <dbReference type="EMBL" id="MBF5059249.1"/>
    </source>
</evidence>
<evidence type="ECO:0000313" key="2">
    <source>
        <dbReference type="Proteomes" id="UP001194714"/>
    </source>
</evidence>
<keyword evidence="2" id="KW-1185">Reference proteome</keyword>
<gene>
    <name evidence="1" type="ORF">NEPTK9_000758</name>
</gene>
<accession>A0ABS0AYN7</accession>
<dbReference type="Pfam" id="PF12228">
    <property type="entry name" value="DUF3604"/>
    <property type="match status" value="1"/>
</dbReference>
<comment type="caution">
    <text evidence="1">The sequence shown here is derived from an EMBL/GenBank/DDBJ whole genome shotgun (WGS) entry which is preliminary data.</text>
</comment>
<sequence length="634" mass="71433">MRRSISYAEPKTALAGEKKTWKFIYAPANDLPKGARLKFDLGSKGRNFDWEIPQSNLKSKKNLIWMETPNKKSLAATEVATPESSLPQFEFTLPGDVKAGEEIAIFLGTPEETGIEKKGNRAQSHTFRRRPFNLYVDPKGKGEYKEHETFHVDVKGGQLHSIRIIVPSVVNKNQRFDVIVRFEDEFGNLTGHAPEGTLIEFSYEQLRENISWKLFVPETGFINLPNLYFNEPGVYKIQLKNLSTDEVFLSAPIKCFSDTSRQLYWGNFHGELVLHDAKENIESCLRHIRDDEALQFFGTSSFESEEETSADIWKGIGAHVSEFNEDDRFTTFLGLQWTGTPGEEGLRQIVYLKDSKPLLRKKESKASHLKKIYKSHTPKDFVSIPIFTMGSETLYDFENFNPEYEKVVEIYNAWGSSECTKAEGNPRPIASKSKKGIKEKADGSIRKALNKNYRFGFVAGGLDDRGVFKGLFDEAQAQYSPGLTAILAANHSRDGLVQALDKKSCYATTGPRILAGLEIAGHPMGSELNTKAKPGLAYNRHITGYAVGIAPIKEILIIRNGKPFHTLTPKGETFDFAFDDDELLEKITLKSKDDRPPFVYYYMRVMQADGHLAWTSPIWVDLGAPSAPEKKKGK</sequence>
<proteinExistence type="predicted"/>
<dbReference type="Proteomes" id="UP001194714">
    <property type="component" value="Unassembled WGS sequence"/>
</dbReference>
<dbReference type="RefSeq" id="WP_194847554.1">
    <property type="nucleotide sequence ID" value="NZ_JAAEJV010000015.1"/>
</dbReference>
<organism evidence="1 2">
    <name type="scientific">Candidatus Neptunichlamydia vexilliferae</name>
    <dbReference type="NCBI Taxonomy" id="1651774"/>
    <lineage>
        <taxon>Bacteria</taxon>
        <taxon>Pseudomonadati</taxon>
        <taxon>Chlamydiota</taxon>
        <taxon>Chlamydiia</taxon>
        <taxon>Parachlamydiales</taxon>
        <taxon>Simkaniaceae</taxon>
        <taxon>Candidatus Neptunichlamydia</taxon>
    </lineage>
</organism>
<evidence type="ECO:0008006" key="3">
    <source>
        <dbReference type="Google" id="ProtNLM"/>
    </source>
</evidence>
<name>A0ABS0AYN7_9BACT</name>
<dbReference type="InterPro" id="IPR022028">
    <property type="entry name" value="DUF3604"/>
</dbReference>
<dbReference type="EMBL" id="JAAEJV010000015">
    <property type="protein sequence ID" value="MBF5059249.1"/>
    <property type="molecule type" value="Genomic_DNA"/>
</dbReference>
<reference evidence="1 2" key="1">
    <citation type="submission" date="2020-01" db="EMBL/GenBank/DDBJ databases">
        <title>Draft genome sequence of Cand. Neptunochlamydia vexilliferae K9.</title>
        <authorList>
            <person name="Schulz F."/>
            <person name="Koestlbacher S."/>
            <person name="Wascher F."/>
            <person name="Pizzetti I."/>
            <person name="Horn M."/>
        </authorList>
    </citation>
    <scope>NUCLEOTIDE SEQUENCE [LARGE SCALE GENOMIC DNA]</scope>
    <source>
        <strain evidence="1 2">K9</strain>
    </source>
</reference>
<protein>
    <recommendedName>
        <fullName evidence="3">DUF3604 domain-containing protein</fullName>
    </recommendedName>
</protein>